<organism evidence="3 4">
    <name type="scientific">Prosthecodimorpha hirschii</name>
    <dbReference type="NCBI Taxonomy" id="665126"/>
    <lineage>
        <taxon>Bacteria</taxon>
        <taxon>Pseudomonadati</taxon>
        <taxon>Pseudomonadota</taxon>
        <taxon>Alphaproteobacteria</taxon>
        <taxon>Hyphomicrobiales</taxon>
        <taxon>Ancalomicrobiaceae</taxon>
        <taxon>Prosthecodimorpha</taxon>
    </lineage>
</organism>
<proteinExistence type="predicted"/>
<dbReference type="RefSeq" id="WP_054360328.1">
    <property type="nucleotide sequence ID" value="NZ_LJYW01000001.1"/>
</dbReference>
<evidence type="ECO:0000256" key="1">
    <source>
        <dbReference type="ARBA" id="ARBA00022801"/>
    </source>
</evidence>
<gene>
    <name evidence="3" type="ORF">ABB55_19685</name>
</gene>
<name>A0A0P6VTH6_9HYPH</name>
<reference evidence="3 4" key="1">
    <citation type="submission" date="2015-09" db="EMBL/GenBank/DDBJ databases">
        <authorList>
            <person name="Jackson K.R."/>
            <person name="Lunt B.L."/>
            <person name="Fisher J.N.B."/>
            <person name="Gardner A.V."/>
            <person name="Bailey M.E."/>
            <person name="Deus L.M."/>
            <person name="Earl A.S."/>
            <person name="Gibby P.D."/>
            <person name="Hartmann K.A."/>
            <person name="Liu J.E."/>
            <person name="Manci A.M."/>
            <person name="Nielsen D.A."/>
            <person name="Solomon M.B."/>
            <person name="Breakwell D.P."/>
            <person name="Burnett S.H."/>
            <person name="Grose J.H."/>
        </authorList>
    </citation>
    <scope>NUCLEOTIDE SEQUENCE [LARGE SCALE GENOMIC DNA]</scope>
    <source>
        <strain evidence="3 4">16</strain>
    </source>
</reference>
<dbReference type="InterPro" id="IPR011042">
    <property type="entry name" value="6-blade_b-propeller_TolB-like"/>
</dbReference>
<dbReference type="SUPFAM" id="SSF63829">
    <property type="entry name" value="Calcium-dependent phosphotriesterase"/>
    <property type="match status" value="1"/>
</dbReference>
<reference evidence="3 4" key="2">
    <citation type="submission" date="2015-10" db="EMBL/GenBank/DDBJ databases">
        <title>Draft Genome Sequence of Prosthecomicrobium hirschii ATCC 27832.</title>
        <authorList>
            <person name="Daniel J."/>
            <person name="Givan S.A."/>
            <person name="Brun Y.V."/>
            <person name="Brown P.J."/>
        </authorList>
    </citation>
    <scope>NUCLEOTIDE SEQUENCE [LARGE SCALE GENOMIC DNA]</scope>
    <source>
        <strain evidence="3 4">16</strain>
    </source>
</reference>
<dbReference type="Gene3D" id="2.120.10.30">
    <property type="entry name" value="TolB, C-terminal domain"/>
    <property type="match status" value="1"/>
</dbReference>
<dbReference type="InterPro" id="IPR051262">
    <property type="entry name" value="SMP-30/CGR1_Lactonase"/>
</dbReference>
<dbReference type="PANTHER" id="PTHR47572">
    <property type="entry name" value="LIPOPROTEIN-RELATED"/>
    <property type="match status" value="1"/>
</dbReference>
<evidence type="ECO:0000313" key="4">
    <source>
        <dbReference type="Proteomes" id="UP000048984"/>
    </source>
</evidence>
<dbReference type="EMBL" id="LJYW01000001">
    <property type="protein sequence ID" value="KPL54162.1"/>
    <property type="molecule type" value="Genomic_DNA"/>
</dbReference>
<feature type="domain" description="SMP-30/Gluconolactonase/LRE-like region" evidence="2">
    <location>
        <begin position="47"/>
        <end position="285"/>
    </location>
</feature>
<dbReference type="InterPro" id="IPR013658">
    <property type="entry name" value="SGL"/>
</dbReference>
<dbReference type="Proteomes" id="UP000048984">
    <property type="component" value="Unassembled WGS sequence"/>
</dbReference>
<evidence type="ECO:0000313" key="3">
    <source>
        <dbReference type="EMBL" id="KPL54162.1"/>
    </source>
</evidence>
<keyword evidence="1" id="KW-0378">Hydrolase</keyword>
<protein>
    <recommendedName>
        <fullName evidence="2">SMP-30/Gluconolactonase/LRE-like region domain-containing protein</fullName>
    </recommendedName>
</protein>
<dbReference type="AlphaFoldDB" id="A0A0P6VTH6"/>
<dbReference type="STRING" id="665126.ABB55_19685"/>
<keyword evidence="4" id="KW-1185">Reference proteome</keyword>
<dbReference type="Pfam" id="PF08450">
    <property type="entry name" value="SGL"/>
    <property type="match status" value="1"/>
</dbReference>
<sequence length="319" mass="34290">MTMTAGLVRAAGLWLAGVLAFGGIGPVAAADGTVGKPEILDTNYQYPEGAYIHRGILFMTDMSAGQIKLYDAKTAAPKTVWSIQNCGPTGIVAMADDQYLINCHLAGAVVFLDRNGQVRKVVAEDSAGTRIRWPNDLTTDGDGGAFVTDSGLFDASAPATGSIVHVWRDGRAERLKGGIRYANGIYFDSATRDLFVSEHIGRRILAYTVTPDFKLVDDRVLITLGIPKPSGFPFYDKTGPDGIDVDENDNLLVPEYGAGRIMRISRKGEYLGAIPVPMQFVTTVIRSDDRQMAYFGGPSDIHSAQGAGAMGRIRLKPVD</sequence>
<evidence type="ECO:0000259" key="2">
    <source>
        <dbReference type="Pfam" id="PF08450"/>
    </source>
</evidence>
<comment type="caution">
    <text evidence="3">The sequence shown here is derived from an EMBL/GenBank/DDBJ whole genome shotgun (WGS) entry which is preliminary data.</text>
</comment>
<dbReference type="GO" id="GO:0016787">
    <property type="term" value="F:hydrolase activity"/>
    <property type="evidence" value="ECO:0007669"/>
    <property type="project" value="UniProtKB-KW"/>
</dbReference>
<accession>A0A0P6VTH6</accession>
<dbReference type="PANTHER" id="PTHR47572:SF4">
    <property type="entry name" value="LACTONASE DRP35"/>
    <property type="match status" value="1"/>
</dbReference>